<organism evidence="2 3">
    <name type="scientific">Pseudomonas fluorescens</name>
    <dbReference type="NCBI Taxonomy" id="294"/>
    <lineage>
        <taxon>Bacteria</taxon>
        <taxon>Pseudomonadati</taxon>
        <taxon>Pseudomonadota</taxon>
        <taxon>Gammaproteobacteria</taxon>
        <taxon>Pseudomonadales</taxon>
        <taxon>Pseudomonadaceae</taxon>
        <taxon>Pseudomonas</taxon>
    </lineage>
</organism>
<feature type="compositionally biased region" description="Low complexity" evidence="1">
    <location>
        <begin position="41"/>
        <end position="66"/>
    </location>
</feature>
<name>A0A109LBW1_PSEFL</name>
<dbReference type="AlphaFoldDB" id="A0A109LBW1"/>
<feature type="compositionally biased region" description="Polar residues" evidence="1">
    <location>
        <begin position="1"/>
        <end position="38"/>
    </location>
</feature>
<gene>
    <name evidence="2" type="ORF">PFLmoz3_05717</name>
</gene>
<dbReference type="EMBL" id="LCYA01000154">
    <property type="protein sequence ID" value="KWV84679.1"/>
    <property type="molecule type" value="Genomic_DNA"/>
</dbReference>
<sequence length="204" mass="21167">MGKPSTRNGNPLGSNKITAPARLTNQYPKGTSAGTQAGNCAASNPRPLNNPSSAPPASHSNPSPASGTHSNAVPSSAKGSTTRLIQGTARRLATGALRLMGKPSTNNTGNKPMAISHWGRVHTCQALQGPRRPPNANSNTATAANDNQNPTCRLAKGSSTSTPFSASSNGHHTPKWRKRRRHSSTRPTIMQARCTGTPNPASSP</sequence>
<feature type="region of interest" description="Disordered" evidence="1">
    <location>
        <begin position="126"/>
        <end position="204"/>
    </location>
</feature>
<comment type="caution">
    <text evidence="2">The sequence shown here is derived from an EMBL/GenBank/DDBJ whole genome shotgun (WGS) entry which is preliminary data.</text>
</comment>
<feature type="compositionally biased region" description="Polar residues" evidence="1">
    <location>
        <begin position="67"/>
        <end position="85"/>
    </location>
</feature>
<proteinExistence type="predicted"/>
<feature type="compositionally biased region" description="Low complexity" evidence="1">
    <location>
        <begin position="134"/>
        <end position="151"/>
    </location>
</feature>
<reference evidence="2 3" key="1">
    <citation type="submission" date="2015-05" db="EMBL/GenBank/DDBJ databases">
        <title>A genomic and transcriptomic approach to investigate the blue pigment phenotype in Pseudomonas fluorescens.</title>
        <authorList>
            <person name="Andreani N.A."/>
            <person name="Cardazzo B."/>
        </authorList>
    </citation>
    <scope>NUCLEOTIDE SEQUENCE [LARGE SCALE GENOMIC DNA]</scope>
    <source>
        <strain evidence="2 3">Ps_22</strain>
    </source>
</reference>
<evidence type="ECO:0000313" key="2">
    <source>
        <dbReference type="EMBL" id="KWV84679.1"/>
    </source>
</evidence>
<feature type="compositionally biased region" description="Polar residues" evidence="1">
    <location>
        <begin position="194"/>
        <end position="204"/>
    </location>
</feature>
<protein>
    <submittedName>
        <fullName evidence="2">Uncharacterized protein</fullName>
    </submittedName>
</protein>
<feature type="compositionally biased region" description="Low complexity" evidence="1">
    <location>
        <begin position="158"/>
        <end position="168"/>
    </location>
</feature>
<accession>A0A109LBW1</accession>
<evidence type="ECO:0000313" key="3">
    <source>
        <dbReference type="Proteomes" id="UP000061348"/>
    </source>
</evidence>
<evidence type="ECO:0000256" key="1">
    <source>
        <dbReference type="SAM" id="MobiDB-lite"/>
    </source>
</evidence>
<feature type="compositionally biased region" description="Basic residues" evidence="1">
    <location>
        <begin position="172"/>
        <end position="184"/>
    </location>
</feature>
<feature type="region of interest" description="Disordered" evidence="1">
    <location>
        <begin position="1"/>
        <end position="85"/>
    </location>
</feature>
<dbReference type="Proteomes" id="UP000061348">
    <property type="component" value="Unassembled WGS sequence"/>
</dbReference>